<dbReference type="Gene3D" id="3.90.1150.70">
    <property type="match status" value="1"/>
</dbReference>
<organism evidence="4 5">
    <name type="scientific">Methanothermobacter tenebrarum</name>
    <dbReference type="NCBI Taxonomy" id="680118"/>
    <lineage>
        <taxon>Archaea</taxon>
        <taxon>Methanobacteriati</taxon>
        <taxon>Methanobacteriota</taxon>
        <taxon>Methanomada group</taxon>
        <taxon>Methanobacteria</taxon>
        <taxon>Methanobacteriales</taxon>
        <taxon>Methanobacteriaceae</taxon>
        <taxon>Methanothermobacter</taxon>
    </lineage>
</organism>
<dbReference type="InterPro" id="IPR055177">
    <property type="entry name" value="UPF0425_MJ0158-like_C"/>
</dbReference>
<dbReference type="PANTHER" id="PTHR32328">
    <property type="entry name" value="L-SERYL-TRNA(SEC) SELENIUM TRANSFERASE"/>
    <property type="match status" value="1"/>
</dbReference>
<reference evidence="4 5" key="1">
    <citation type="submission" date="2022-04" db="EMBL/GenBank/DDBJ databases">
        <title>Complete genome of Methanothermobacter tenebrarum strain RMAS.</title>
        <authorList>
            <person name="Nakamura K."/>
            <person name="Oshima K."/>
            <person name="Hattori M."/>
            <person name="Kamagata Y."/>
            <person name="Takamizawa K."/>
        </authorList>
    </citation>
    <scope>NUCLEOTIDE SEQUENCE [LARGE SCALE GENOMIC DNA]</scope>
    <source>
        <strain evidence="4 5">RMAS</strain>
    </source>
</reference>
<evidence type="ECO:0000313" key="5">
    <source>
        <dbReference type="Proteomes" id="UP000831817"/>
    </source>
</evidence>
<dbReference type="Gene3D" id="3.40.640.10">
    <property type="entry name" value="Type I PLP-dependent aspartate aminotransferase-like (Major domain)"/>
    <property type="match status" value="1"/>
</dbReference>
<dbReference type="InterPro" id="IPR015421">
    <property type="entry name" value="PyrdxlP-dep_Trfase_major"/>
</dbReference>
<dbReference type="SUPFAM" id="SSF53383">
    <property type="entry name" value="PLP-dependent transferases"/>
    <property type="match status" value="1"/>
</dbReference>
<dbReference type="Proteomes" id="UP000831817">
    <property type="component" value="Chromosome"/>
</dbReference>
<accession>A0ABM7YEP8</accession>
<proteinExistence type="predicted"/>
<dbReference type="NCBIfam" id="TIGR03576">
    <property type="entry name" value="pyridox_MJ0158"/>
    <property type="match status" value="1"/>
</dbReference>
<dbReference type="InterPro" id="IPR020033">
    <property type="entry name" value="PyrdxlP-dep_transferase_arc"/>
</dbReference>
<keyword evidence="2" id="KW-0663">Pyridoxal phosphate</keyword>
<dbReference type="InterPro" id="IPR015424">
    <property type="entry name" value="PyrdxlP-dep_Trfase"/>
</dbReference>
<protein>
    <submittedName>
        <fullName evidence="4">TIGR03576 family pyridoxal phosphate-dependent enzyme</fullName>
    </submittedName>
</protein>
<evidence type="ECO:0000256" key="2">
    <source>
        <dbReference type="ARBA" id="ARBA00022898"/>
    </source>
</evidence>
<dbReference type="Pfam" id="PF03841">
    <property type="entry name" value="SelA"/>
    <property type="match status" value="1"/>
</dbReference>
<dbReference type="Pfam" id="PF22583">
    <property type="entry name" value="UPF0425_C"/>
    <property type="match status" value="1"/>
</dbReference>
<evidence type="ECO:0000256" key="1">
    <source>
        <dbReference type="ARBA" id="ARBA00001933"/>
    </source>
</evidence>
<dbReference type="PANTHER" id="PTHR32328:SF0">
    <property type="entry name" value="L-SERYL-TRNA(SEC) SELENIUM TRANSFERASE"/>
    <property type="match status" value="1"/>
</dbReference>
<gene>
    <name evidence="4" type="ORF">MTTB_11450</name>
</gene>
<sequence length="388" mass="43367">MNMLIRGPEDEILKKEQAFRIIRSTINEKGREALYDLTGLAGGFPIKKEDKRLLETYIGPAIYEEKLKRLAVEHLGGEEVIAFNRTTAGILATIIALTKPGGKIIHYLPESPSHPSVPESAKVRGAEYLEFDNIKEFYTPPGTKLIFITGATMDHKIIEIEEFKRIISLSKKARIPTVVDDASGARLRTIIYKQPKAIELGADLAITSTDKLMNGPRGGILAGKARLVKRIKSVAYKFGLEAQPPLIAAMVRALEEFEPTRLIKAIKLRDEVYEKLKRSFKGFQKTPTGVMIRPEEIKKEIEKRNVKTRLSPQETSYLWAMLLLQEHGIITIPAAGMPGASPTLRLDLSAPDAQRLKPDQITRILEETFQKLLDTIIEPEKAKKILGG</sequence>
<dbReference type="InterPro" id="IPR018319">
    <property type="entry name" value="SelA-like"/>
</dbReference>
<evidence type="ECO:0000313" key="4">
    <source>
        <dbReference type="EMBL" id="BDH79766.1"/>
    </source>
</evidence>
<feature type="domain" description="UPF0425" evidence="3">
    <location>
        <begin position="281"/>
        <end position="357"/>
    </location>
</feature>
<dbReference type="EMBL" id="AP025698">
    <property type="protein sequence ID" value="BDH79766.1"/>
    <property type="molecule type" value="Genomic_DNA"/>
</dbReference>
<evidence type="ECO:0000259" key="3">
    <source>
        <dbReference type="Pfam" id="PF22583"/>
    </source>
</evidence>
<keyword evidence="5" id="KW-1185">Reference proteome</keyword>
<name>A0ABM7YEP8_9EURY</name>
<comment type="cofactor">
    <cofactor evidence="1">
        <name>pyridoxal 5'-phosphate</name>
        <dbReference type="ChEBI" id="CHEBI:597326"/>
    </cofactor>
</comment>